<evidence type="ECO:0000313" key="2">
    <source>
        <dbReference type="EMBL" id="ABM03107.1"/>
    </source>
</evidence>
<dbReference type="PROSITE" id="PS51257">
    <property type="entry name" value="PROKAR_LIPOPROTEIN"/>
    <property type="match status" value="1"/>
</dbReference>
<proteinExistence type="predicted"/>
<accession>A1SUE2</accession>
<feature type="chain" id="PRO_5002637889" description="Lipoprotein" evidence="1">
    <location>
        <begin position="24"/>
        <end position="174"/>
    </location>
</feature>
<evidence type="ECO:0000313" key="3">
    <source>
        <dbReference type="Proteomes" id="UP000000639"/>
    </source>
</evidence>
<dbReference type="HOGENOM" id="CLU_1538805_0_0_6"/>
<dbReference type="RefSeq" id="WP_011769670.1">
    <property type="nucleotide sequence ID" value="NC_008709.1"/>
</dbReference>
<dbReference type="EMBL" id="CP000510">
    <property type="protein sequence ID" value="ABM03107.1"/>
    <property type="molecule type" value="Genomic_DNA"/>
</dbReference>
<keyword evidence="3" id="KW-1185">Reference proteome</keyword>
<gene>
    <name evidence="2" type="ordered locus">Ping_1280</name>
</gene>
<sequence>MRFIKFGRCILIFSVLVGCVPNATVYYKPLVDVESTHEKSHCVPTEKYVNFIIKTKDQTLKVRGYGNTYSTSHGEVSEGQFVIYGNWNEINFKNEDFYITAPAINDKSKPIQIYGEVHDFDGYSSFNSGAVFPKQDGDSFDVIFPSLIIDGEEVKLPTLHIKRTVWIGISPFNC</sequence>
<name>A1SUE2_PSYIN</name>
<evidence type="ECO:0000256" key="1">
    <source>
        <dbReference type="SAM" id="SignalP"/>
    </source>
</evidence>
<feature type="signal peptide" evidence="1">
    <location>
        <begin position="1"/>
        <end position="23"/>
    </location>
</feature>
<organism evidence="2 3">
    <name type="scientific">Psychromonas ingrahamii (strain DSM 17664 / CCUG 51855 / 37)</name>
    <dbReference type="NCBI Taxonomy" id="357804"/>
    <lineage>
        <taxon>Bacteria</taxon>
        <taxon>Pseudomonadati</taxon>
        <taxon>Pseudomonadota</taxon>
        <taxon>Gammaproteobacteria</taxon>
        <taxon>Alteromonadales</taxon>
        <taxon>Psychromonadaceae</taxon>
        <taxon>Psychromonas</taxon>
    </lineage>
</organism>
<dbReference type="Proteomes" id="UP000000639">
    <property type="component" value="Chromosome"/>
</dbReference>
<dbReference type="KEGG" id="pin:Ping_1280"/>
<evidence type="ECO:0008006" key="4">
    <source>
        <dbReference type="Google" id="ProtNLM"/>
    </source>
</evidence>
<keyword evidence="1" id="KW-0732">Signal</keyword>
<dbReference type="OrthoDB" id="6261781at2"/>
<reference evidence="2 3" key="1">
    <citation type="submission" date="2007-01" db="EMBL/GenBank/DDBJ databases">
        <title>Complete sequence of Psychromonas ingrahamii 37.</title>
        <authorList>
            <consortium name="US DOE Joint Genome Institute"/>
            <person name="Copeland A."/>
            <person name="Lucas S."/>
            <person name="Lapidus A."/>
            <person name="Barry K."/>
            <person name="Detter J.C."/>
            <person name="Glavina del Rio T."/>
            <person name="Hammon N."/>
            <person name="Israni S."/>
            <person name="Dalin E."/>
            <person name="Tice H."/>
            <person name="Pitluck S."/>
            <person name="Thompson L.S."/>
            <person name="Brettin T."/>
            <person name="Bruce D."/>
            <person name="Han C."/>
            <person name="Tapia R."/>
            <person name="Schmutz J."/>
            <person name="Larimer F."/>
            <person name="Land M."/>
            <person name="Hauser L."/>
            <person name="Kyrpides N."/>
            <person name="Ivanova N."/>
            <person name="Staley J."/>
            <person name="Richardson P."/>
        </authorList>
    </citation>
    <scope>NUCLEOTIDE SEQUENCE [LARGE SCALE GENOMIC DNA]</scope>
    <source>
        <strain evidence="2 3">37</strain>
    </source>
</reference>
<protein>
    <recommendedName>
        <fullName evidence="4">Lipoprotein</fullName>
    </recommendedName>
</protein>
<dbReference type="AlphaFoldDB" id="A1SUE2"/>